<proteinExistence type="predicted"/>
<dbReference type="InterPro" id="IPR015943">
    <property type="entry name" value="WD40/YVTN_repeat-like_dom_sf"/>
</dbReference>
<protein>
    <submittedName>
        <fullName evidence="4">Wd repeat-containing protein 65</fullName>
    </submittedName>
</protein>
<feature type="coiled-coil region" evidence="2">
    <location>
        <begin position="798"/>
        <end position="865"/>
    </location>
</feature>
<evidence type="ECO:0000256" key="1">
    <source>
        <dbReference type="PROSITE-ProRule" id="PRU00221"/>
    </source>
</evidence>
<dbReference type="OMA" id="GSIFEWT"/>
<feature type="coiled-coil region" evidence="2">
    <location>
        <begin position="1203"/>
        <end position="1276"/>
    </location>
</feature>
<evidence type="ECO:0000256" key="2">
    <source>
        <dbReference type="SAM" id="Coils"/>
    </source>
</evidence>
<dbReference type="Gene3D" id="2.130.10.10">
    <property type="entry name" value="YVTN repeat-like/Quinoprotein amine dehydrogenase"/>
    <property type="match status" value="3"/>
</dbReference>
<feature type="compositionally biased region" description="Basic and acidic residues" evidence="3">
    <location>
        <begin position="1475"/>
        <end position="1492"/>
    </location>
</feature>
<dbReference type="InterPro" id="IPR052993">
    <property type="entry name" value="CFA-57"/>
</dbReference>
<dbReference type="OrthoDB" id="10251741at2759"/>
<reference evidence="4 5" key="1">
    <citation type="submission" date="2014-06" db="EMBL/GenBank/DDBJ databases">
        <authorList>
            <person name="Swart Estienne"/>
        </authorList>
    </citation>
    <scope>NUCLEOTIDE SEQUENCE [LARGE SCALE GENOMIC DNA]</scope>
    <source>
        <strain evidence="4 5">130c</strain>
    </source>
</reference>
<feature type="coiled-coil region" evidence="2">
    <location>
        <begin position="892"/>
        <end position="1139"/>
    </location>
</feature>
<accession>A0A078A772</accession>
<dbReference type="InterPro" id="IPR001680">
    <property type="entry name" value="WD40_rpt"/>
</dbReference>
<dbReference type="Proteomes" id="UP000039865">
    <property type="component" value="Unassembled WGS sequence"/>
</dbReference>
<feature type="repeat" description="WD" evidence="1">
    <location>
        <begin position="708"/>
        <end position="749"/>
    </location>
</feature>
<keyword evidence="5" id="KW-1185">Reference proteome</keyword>
<feature type="compositionally biased region" description="Low complexity" evidence="3">
    <location>
        <begin position="1456"/>
        <end position="1469"/>
    </location>
</feature>
<dbReference type="PANTHER" id="PTHR32215:SF0">
    <property type="entry name" value="CILIA- AND FLAGELLA-ASSOCIATED PROTEIN 57"/>
    <property type="match status" value="1"/>
</dbReference>
<keyword evidence="2" id="KW-0175">Coiled coil</keyword>
<dbReference type="SUPFAM" id="SSF50978">
    <property type="entry name" value="WD40 repeat-like"/>
    <property type="match status" value="2"/>
</dbReference>
<evidence type="ECO:0000256" key="3">
    <source>
        <dbReference type="SAM" id="MobiDB-lite"/>
    </source>
</evidence>
<name>A0A078A772_STYLE</name>
<keyword evidence="1" id="KW-0853">WD repeat</keyword>
<evidence type="ECO:0000313" key="4">
    <source>
        <dbReference type="EMBL" id="CDW78099.1"/>
    </source>
</evidence>
<dbReference type="PROSITE" id="PS50294">
    <property type="entry name" value="WD_REPEATS_REGION"/>
    <property type="match status" value="1"/>
</dbReference>
<gene>
    <name evidence="4" type="primary">Contig9344.g9985</name>
    <name evidence="4" type="ORF">STYLEM_7070</name>
</gene>
<dbReference type="InterPro" id="IPR036322">
    <property type="entry name" value="WD40_repeat_dom_sf"/>
</dbReference>
<dbReference type="SMART" id="SM00320">
    <property type="entry name" value="WD40"/>
    <property type="match status" value="7"/>
</dbReference>
<organism evidence="4 5">
    <name type="scientific">Stylonychia lemnae</name>
    <name type="common">Ciliate</name>
    <dbReference type="NCBI Taxonomy" id="5949"/>
    <lineage>
        <taxon>Eukaryota</taxon>
        <taxon>Sar</taxon>
        <taxon>Alveolata</taxon>
        <taxon>Ciliophora</taxon>
        <taxon>Intramacronucleata</taxon>
        <taxon>Spirotrichea</taxon>
        <taxon>Stichotrichia</taxon>
        <taxon>Sporadotrichida</taxon>
        <taxon>Oxytrichidae</taxon>
        <taxon>Stylonychinae</taxon>
        <taxon>Stylonychia</taxon>
    </lineage>
</organism>
<feature type="compositionally biased region" description="Basic and acidic residues" evidence="3">
    <location>
        <begin position="1278"/>
        <end position="1288"/>
    </location>
</feature>
<dbReference type="Pfam" id="PF00400">
    <property type="entry name" value="WD40"/>
    <property type="match status" value="2"/>
</dbReference>
<feature type="region of interest" description="Disordered" evidence="3">
    <location>
        <begin position="1456"/>
        <end position="1492"/>
    </location>
</feature>
<dbReference type="InParanoid" id="A0A078A772"/>
<dbReference type="PROSITE" id="PS50082">
    <property type="entry name" value="WD_REPEATS_2"/>
    <property type="match status" value="1"/>
</dbReference>
<dbReference type="PANTHER" id="PTHR32215">
    <property type="entry name" value="CILIA- AND FLAGELLA-ASSOCIATED PROTEIN 57"/>
    <property type="match status" value="1"/>
</dbReference>
<sequence>MQVAGNNQGLSQHEIDYNRNKTLEELKNKPRIKLDFLNAFGMYTGSQTHDIQNCLSFLEEADSSRLVLTYPVGRQIGVRDLKTNEMKFIRQHENLKEITALCLSPNKKFLASCEVQRDDKSAYITFYDMKSTFFKNTQNHINVCEGQTPTNQRYITSIVFSNDSKYVACLLNVPDCKVLIYEWFKKNRVIASYDFHKTEICKITFHPKDNHKVITSGNGVLQIFSMTEGTLKQLQEFKGIPTPSKMDELLTFVDHTWSYPDEDHLIVCSKTGDLFVIENFDVVQTLPFDAKAQYTQLRSFTGGFVAATEDGILHFYKQLPEPNDKGNNKYPRFEFVKKWTCDSLRNYKIVSLAIYEINKDTEIFLAVATKNQNIVYLNMMRQFYTSPNAKTDIYGNPINADEDYLPTDEIQFDTVAKGFHSGPITCMDISIQRPILVTASREDSTIRFWNYYTGQCELSRRYFVLEKEKDQDKLRDQAKPLLTVTLHPSGYYMAAGFMDKVRIMHVLHDELREFRTLEIKNCNKMKFSNGGQFLALTDQKKIYIYASYTVENMLPGNKPIQCPSQFISDIAFNTQDTCMVIVSNDGFLYRYDLLSFTKKGDGTIDRNCDFKACLFLNDPSDEYKVLAVGSDIQRSMFKIYNHKEDLQLNVISNNDPGAVGFTRKYSEVRHIKSFVTGIENLIVGTDRGQIKVFTMPPHINQDMCFDTFNAHLGEVTRILVSPDGRYVFSAGADGTIFVYSVTEYANDQTIVKQEVNVSNAKDEQLRLEMADPKSGFNQLQLVVDEQLASIVLVKKSVMEQWRKKQEQLREEMEEEKTKVDTSLKQEKYRYEQQIDQMQKTKSDQLNDLNKRYEDLQMQEAEQKDENTQTMKKMELNHLQCMEELQTLYEKKLAIENQNYTRLEKEKGEKRAEYENQIKMLQRQNEEAIEKLLNEFKNNLGKVQDEYEDSKRTADGLKTMYEEKLTQQEDEHEAEISELKALYKQEQEKLEDVIGTLKNDIETIKRQIKRIQDERDQFTNLKEKASKKKKKLKELLEEKKVLIKQLEEEKKEVQEKLKKKETELYKYKFKIKDLQKTKQVLTHRTQEMKSSLEPKEQQIENLKEQLLDLEKVFEKQSKAMQNLKDDVDRRQDKIDELINHVMKEKNQTKQKEKTIQSFVNDIHKIVQQKDEKSYVTGLMRIYEHYVKKYSDEILEKKKKDPETIEELDRQLKYMEKSIGTLKQNTSKNESNTKINIKKKTKENTELIHELNELRVKKRELENELEAKSLTIQKLKLEKTRREREHEKRMQSHSTSMMHGGMRSGQKGGNQDEMGQYYTRPRSGSIKEEVIGLSQSLKVNSMDIISCNCNNIDKGKIFKGTPFNYLKGSVEDKSRIQELTVSYSYFLNILLQQGLEDNNQQILLQKLEVRSLKDQIIRLLEERGGFSDATAVNQNLYNTAENNNSTNVNNPYIVGASPSNNPNMGSSNSNMRIGQKMNKDKESFLPRVDSKQKF</sequence>
<feature type="region of interest" description="Disordered" evidence="3">
    <location>
        <begin position="1278"/>
        <end position="1309"/>
    </location>
</feature>
<dbReference type="EMBL" id="CCKQ01006775">
    <property type="protein sequence ID" value="CDW78099.1"/>
    <property type="molecule type" value="Genomic_DNA"/>
</dbReference>
<evidence type="ECO:0000313" key="5">
    <source>
        <dbReference type="Proteomes" id="UP000039865"/>
    </source>
</evidence>